<dbReference type="GO" id="GO:0043564">
    <property type="term" value="C:Ku70:Ku80 complex"/>
    <property type="evidence" value="ECO:0007669"/>
    <property type="project" value="TreeGrafter"/>
</dbReference>
<dbReference type="GO" id="GO:0006303">
    <property type="term" value="P:double-strand break repair via nonhomologous end joining"/>
    <property type="evidence" value="ECO:0007669"/>
    <property type="project" value="InterPro"/>
</dbReference>
<dbReference type="PANTHER" id="PTHR12604">
    <property type="entry name" value="KU AUTOANTIGEN DNA HELICASE"/>
    <property type="match status" value="1"/>
</dbReference>
<dbReference type="GO" id="GO:0003690">
    <property type="term" value="F:double-stranded DNA binding"/>
    <property type="evidence" value="ECO:0007669"/>
    <property type="project" value="TreeGrafter"/>
</dbReference>
<evidence type="ECO:0000313" key="2">
    <source>
        <dbReference type="EMBL" id="CAI9117359.1"/>
    </source>
</evidence>
<dbReference type="GO" id="GO:0042162">
    <property type="term" value="F:telomeric DNA binding"/>
    <property type="evidence" value="ECO:0007669"/>
    <property type="project" value="TreeGrafter"/>
</dbReference>
<gene>
    <name evidence="2" type="ORF">OLC1_LOCUS23434</name>
</gene>
<keyword evidence="3" id="KW-1185">Reference proteome</keyword>
<dbReference type="PANTHER" id="PTHR12604:SF2">
    <property type="entry name" value="X-RAY REPAIR CROSS-COMPLEMENTING PROTEIN 6"/>
    <property type="match status" value="1"/>
</dbReference>
<proteinExistence type="predicted"/>
<dbReference type="EMBL" id="OX459126">
    <property type="protein sequence ID" value="CAI9117359.1"/>
    <property type="molecule type" value="Genomic_DNA"/>
</dbReference>
<dbReference type="InterPro" id="IPR005160">
    <property type="entry name" value="Ku_C"/>
</dbReference>
<dbReference type="GO" id="GO:0003678">
    <property type="term" value="F:DNA helicase activity"/>
    <property type="evidence" value="ECO:0007669"/>
    <property type="project" value="InterPro"/>
</dbReference>
<dbReference type="AlphaFoldDB" id="A0AAV1ECA2"/>
<dbReference type="Gene3D" id="1.10.720.30">
    <property type="entry name" value="SAP domain"/>
    <property type="match status" value="1"/>
</dbReference>
<name>A0AAV1ECA2_OLDCO</name>
<dbReference type="Proteomes" id="UP001161247">
    <property type="component" value="Chromosome 9"/>
</dbReference>
<evidence type="ECO:0000259" key="1">
    <source>
        <dbReference type="Pfam" id="PF03730"/>
    </source>
</evidence>
<organism evidence="2 3">
    <name type="scientific">Oldenlandia corymbosa var. corymbosa</name>
    <dbReference type="NCBI Taxonomy" id="529605"/>
    <lineage>
        <taxon>Eukaryota</taxon>
        <taxon>Viridiplantae</taxon>
        <taxon>Streptophyta</taxon>
        <taxon>Embryophyta</taxon>
        <taxon>Tracheophyta</taxon>
        <taxon>Spermatophyta</taxon>
        <taxon>Magnoliopsida</taxon>
        <taxon>eudicotyledons</taxon>
        <taxon>Gunneridae</taxon>
        <taxon>Pentapetalae</taxon>
        <taxon>asterids</taxon>
        <taxon>lamiids</taxon>
        <taxon>Gentianales</taxon>
        <taxon>Rubiaceae</taxon>
        <taxon>Rubioideae</taxon>
        <taxon>Spermacoceae</taxon>
        <taxon>Hedyotis-Oldenlandia complex</taxon>
        <taxon>Oldenlandia</taxon>
    </lineage>
</organism>
<protein>
    <submittedName>
        <fullName evidence="2">OLC1v1018737C1</fullName>
    </submittedName>
</protein>
<accession>A0AAV1ECA2</accession>
<dbReference type="InterPro" id="IPR036361">
    <property type="entry name" value="SAP_dom_sf"/>
</dbReference>
<dbReference type="GO" id="GO:0000723">
    <property type="term" value="P:telomere maintenance"/>
    <property type="evidence" value="ECO:0007669"/>
    <property type="project" value="TreeGrafter"/>
</dbReference>
<dbReference type="Pfam" id="PF03730">
    <property type="entry name" value="Ku_C"/>
    <property type="match status" value="1"/>
</dbReference>
<evidence type="ECO:0000313" key="3">
    <source>
        <dbReference type="Proteomes" id="UP001161247"/>
    </source>
</evidence>
<sequence length="155" mass="17460">MALQDWKLSNTRKLGFCGKSIDFEAIRANLLALQLCEIFVILLLDEDEMPEVKDETLSDEEGMARPWIVKALEGFKLSVYGENYEENDVATSGKVFEASRKRKATAENASRESAKYDWSELADSGKLKDLTVAELKYYLNANNLPVTGTKAAFFF</sequence>
<feature type="domain" description="Ku70/Ku80 C-terminal arm" evidence="1">
    <location>
        <begin position="42"/>
        <end position="100"/>
    </location>
</feature>
<reference evidence="2" key="1">
    <citation type="submission" date="2023-03" db="EMBL/GenBank/DDBJ databases">
        <authorList>
            <person name="Julca I."/>
        </authorList>
    </citation>
    <scope>NUCLEOTIDE SEQUENCE</scope>
</reference>